<dbReference type="PROSITE" id="PS50109">
    <property type="entry name" value="HIS_KIN"/>
    <property type="match status" value="1"/>
</dbReference>
<dbReference type="SUPFAM" id="SSF55874">
    <property type="entry name" value="ATPase domain of HSP90 chaperone/DNA topoisomerase II/histidine kinase"/>
    <property type="match status" value="2"/>
</dbReference>
<dbReference type="GO" id="GO:0009927">
    <property type="term" value="F:histidine phosphotransfer kinase activity"/>
    <property type="evidence" value="ECO:0007669"/>
    <property type="project" value="TreeGrafter"/>
</dbReference>
<keyword evidence="3 6" id="KW-0597">Phosphoprotein</keyword>
<feature type="compositionally biased region" description="Polar residues" evidence="7">
    <location>
        <begin position="17"/>
        <end position="31"/>
    </location>
</feature>
<evidence type="ECO:0000259" key="9">
    <source>
        <dbReference type="PROSITE" id="PS50109"/>
    </source>
</evidence>
<evidence type="ECO:0000256" key="6">
    <source>
        <dbReference type="PROSITE-ProRule" id="PRU00169"/>
    </source>
</evidence>
<dbReference type="GO" id="GO:0000155">
    <property type="term" value="F:phosphorelay sensor kinase activity"/>
    <property type="evidence" value="ECO:0007669"/>
    <property type="project" value="InterPro"/>
</dbReference>
<feature type="domain" description="Histidine kinase" evidence="9">
    <location>
        <begin position="325"/>
        <end position="960"/>
    </location>
</feature>
<dbReference type="SUPFAM" id="SSF52172">
    <property type="entry name" value="CheY-like"/>
    <property type="match status" value="1"/>
</dbReference>
<feature type="region of interest" description="Disordered" evidence="7">
    <location>
        <begin position="721"/>
        <end position="856"/>
    </location>
</feature>
<feature type="region of interest" description="Disordered" evidence="7">
    <location>
        <begin position="522"/>
        <end position="705"/>
    </location>
</feature>
<feature type="compositionally biased region" description="Polar residues" evidence="7">
    <location>
        <begin position="669"/>
        <end position="705"/>
    </location>
</feature>
<dbReference type="Proteomes" id="UP001438707">
    <property type="component" value="Unassembled WGS sequence"/>
</dbReference>
<dbReference type="PRINTS" id="PR00344">
    <property type="entry name" value="BCTRLSENSOR"/>
</dbReference>
<dbReference type="PROSITE" id="PS50110">
    <property type="entry name" value="RESPONSE_REGULATORY"/>
    <property type="match status" value="1"/>
</dbReference>
<evidence type="ECO:0000313" key="12">
    <source>
        <dbReference type="Proteomes" id="UP001438707"/>
    </source>
</evidence>
<dbReference type="Gene3D" id="1.10.287.130">
    <property type="match status" value="1"/>
</dbReference>
<dbReference type="Gene3D" id="3.40.50.2300">
    <property type="match status" value="1"/>
</dbReference>
<dbReference type="InterPro" id="IPR003661">
    <property type="entry name" value="HisK_dim/P_dom"/>
</dbReference>
<comment type="catalytic activity">
    <reaction evidence="1">
        <text>ATP + protein L-histidine = ADP + protein N-phospho-L-histidine.</text>
        <dbReference type="EC" id="2.7.13.3"/>
    </reaction>
</comment>
<dbReference type="CDD" id="cd17546">
    <property type="entry name" value="REC_hyHK_CKI1_RcsC-like"/>
    <property type="match status" value="1"/>
</dbReference>
<keyword evidence="5" id="KW-0418">Kinase</keyword>
<feature type="transmembrane region" description="Helical" evidence="8">
    <location>
        <begin position="162"/>
        <end position="180"/>
    </location>
</feature>
<evidence type="ECO:0000256" key="1">
    <source>
        <dbReference type="ARBA" id="ARBA00000085"/>
    </source>
</evidence>
<keyword evidence="8" id="KW-1133">Transmembrane helix</keyword>
<gene>
    <name evidence="11" type="ORF">WJX74_006888</name>
</gene>
<feature type="transmembrane region" description="Helical" evidence="8">
    <location>
        <begin position="206"/>
        <end position="224"/>
    </location>
</feature>
<feature type="compositionally biased region" description="Basic and acidic residues" evidence="7">
    <location>
        <begin position="475"/>
        <end position="486"/>
    </location>
</feature>
<evidence type="ECO:0000259" key="10">
    <source>
        <dbReference type="PROSITE" id="PS50110"/>
    </source>
</evidence>
<feature type="modified residue" description="4-aspartylphosphate" evidence="6">
    <location>
        <position position="1395"/>
    </location>
</feature>
<dbReference type="InterPro" id="IPR036097">
    <property type="entry name" value="HisK_dim/P_sf"/>
</dbReference>
<keyword evidence="8" id="KW-0472">Membrane</keyword>
<dbReference type="Pfam" id="PF00512">
    <property type="entry name" value="HisKA"/>
    <property type="match status" value="1"/>
</dbReference>
<feature type="compositionally biased region" description="Polar residues" evidence="7">
    <location>
        <begin position="584"/>
        <end position="636"/>
    </location>
</feature>
<feature type="transmembrane region" description="Helical" evidence="8">
    <location>
        <begin position="90"/>
        <end position="112"/>
    </location>
</feature>
<protein>
    <recommendedName>
        <fullName evidence="2">histidine kinase</fullName>
        <ecNumber evidence="2">2.7.13.3</ecNumber>
    </recommendedName>
</protein>
<feature type="compositionally biased region" description="Polar residues" evidence="7">
    <location>
        <begin position="1286"/>
        <end position="1295"/>
    </location>
</feature>
<dbReference type="GO" id="GO:0005886">
    <property type="term" value="C:plasma membrane"/>
    <property type="evidence" value="ECO:0007669"/>
    <property type="project" value="TreeGrafter"/>
</dbReference>
<feature type="compositionally biased region" description="Basic and acidic residues" evidence="7">
    <location>
        <begin position="1"/>
        <end position="12"/>
    </location>
</feature>
<dbReference type="Pfam" id="PF00072">
    <property type="entry name" value="Response_reg"/>
    <property type="match status" value="1"/>
</dbReference>
<dbReference type="SMART" id="SM00448">
    <property type="entry name" value="REC"/>
    <property type="match status" value="1"/>
</dbReference>
<feature type="region of interest" description="Disordered" evidence="7">
    <location>
        <begin position="1068"/>
        <end position="1089"/>
    </location>
</feature>
<dbReference type="SMART" id="SM00387">
    <property type="entry name" value="HATPase_c"/>
    <property type="match status" value="1"/>
</dbReference>
<accession>A0AAW1RVC4</accession>
<feature type="transmembrane region" description="Helical" evidence="8">
    <location>
        <begin position="124"/>
        <end position="141"/>
    </location>
</feature>
<reference evidence="11 12" key="1">
    <citation type="journal article" date="2024" name="Nat. Commun.">
        <title>Phylogenomics reveals the evolutionary origins of lichenization in chlorophyte algae.</title>
        <authorList>
            <person name="Puginier C."/>
            <person name="Libourel C."/>
            <person name="Otte J."/>
            <person name="Skaloud P."/>
            <person name="Haon M."/>
            <person name="Grisel S."/>
            <person name="Petersen M."/>
            <person name="Berrin J.G."/>
            <person name="Delaux P.M."/>
            <person name="Dal Grande F."/>
            <person name="Keller J."/>
        </authorList>
    </citation>
    <scope>NUCLEOTIDE SEQUENCE [LARGE SCALE GENOMIC DNA]</scope>
    <source>
        <strain evidence="11 12">SAG 2145</strain>
    </source>
</reference>
<dbReference type="SMART" id="SM00388">
    <property type="entry name" value="HisKA"/>
    <property type="match status" value="1"/>
</dbReference>
<evidence type="ECO:0000256" key="5">
    <source>
        <dbReference type="ARBA" id="ARBA00022777"/>
    </source>
</evidence>
<feature type="region of interest" description="Disordered" evidence="7">
    <location>
        <begin position="1"/>
        <end position="42"/>
    </location>
</feature>
<dbReference type="InterPro" id="IPR004358">
    <property type="entry name" value="Sig_transdc_His_kin-like_C"/>
</dbReference>
<dbReference type="Pfam" id="PF02518">
    <property type="entry name" value="HATPase_c"/>
    <property type="match status" value="1"/>
</dbReference>
<dbReference type="EC" id="2.7.13.3" evidence="2"/>
<name>A0AAW1RVC4_9CHLO</name>
<feature type="transmembrane region" description="Helical" evidence="8">
    <location>
        <begin position="186"/>
        <end position="201"/>
    </location>
</feature>
<feature type="compositionally biased region" description="Gly residues" evidence="7">
    <location>
        <begin position="1246"/>
        <end position="1257"/>
    </location>
</feature>
<evidence type="ECO:0000256" key="2">
    <source>
        <dbReference type="ARBA" id="ARBA00012438"/>
    </source>
</evidence>
<dbReference type="InterPro" id="IPR036890">
    <property type="entry name" value="HATPase_C_sf"/>
</dbReference>
<proteinExistence type="predicted"/>
<dbReference type="InterPro" id="IPR011006">
    <property type="entry name" value="CheY-like_superfamily"/>
</dbReference>
<dbReference type="PANTHER" id="PTHR43047:SF71">
    <property type="entry name" value="HISTIDINE KINASE CONTAINING CHEY-HOMOLOGOUS RECEIVER DOMAIN-RELATED"/>
    <property type="match status" value="1"/>
</dbReference>
<dbReference type="InterPro" id="IPR001789">
    <property type="entry name" value="Sig_transdc_resp-reg_receiver"/>
</dbReference>
<dbReference type="SUPFAM" id="SSF47384">
    <property type="entry name" value="Homodimeric domain of signal transducing histidine kinase"/>
    <property type="match status" value="1"/>
</dbReference>
<feature type="region of interest" description="Disordered" evidence="7">
    <location>
        <begin position="461"/>
        <end position="486"/>
    </location>
</feature>
<dbReference type="EMBL" id="JALJOS010000006">
    <property type="protein sequence ID" value="KAK9837869.1"/>
    <property type="molecule type" value="Genomic_DNA"/>
</dbReference>
<organism evidence="11 12">
    <name type="scientific">Apatococcus lobatus</name>
    <dbReference type="NCBI Taxonomy" id="904363"/>
    <lineage>
        <taxon>Eukaryota</taxon>
        <taxon>Viridiplantae</taxon>
        <taxon>Chlorophyta</taxon>
        <taxon>core chlorophytes</taxon>
        <taxon>Trebouxiophyceae</taxon>
        <taxon>Chlorellales</taxon>
        <taxon>Chlorellaceae</taxon>
        <taxon>Apatococcus</taxon>
    </lineage>
</organism>
<comment type="caution">
    <text evidence="11">The sequence shown here is derived from an EMBL/GenBank/DDBJ whole genome shotgun (WGS) entry which is preliminary data.</text>
</comment>
<evidence type="ECO:0000256" key="3">
    <source>
        <dbReference type="ARBA" id="ARBA00022553"/>
    </source>
</evidence>
<dbReference type="InterPro" id="IPR003594">
    <property type="entry name" value="HATPase_dom"/>
</dbReference>
<dbReference type="CDD" id="cd00082">
    <property type="entry name" value="HisKA"/>
    <property type="match status" value="1"/>
</dbReference>
<dbReference type="InterPro" id="IPR005467">
    <property type="entry name" value="His_kinase_dom"/>
</dbReference>
<dbReference type="PANTHER" id="PTHR43047">
    <property type="entry name" value="TWO-COMPONENT HISTIDINE PROTEIN KINASE"/>
    <property type="match status" value="1"/>
</dbReference>
<evidence type="ECO:0000256" key="7">
    <source>
        <dbReference type="SAM" id="MobiDB-lite"/>
    </source>
</evidence>
<keyword evidence="8" id="KW-0812">Transmembrane</keyword>
<evidence type="ECO:0000313" key="11">
    <source>
        <dbReference type="EMBL" id="KAK9837869.1"/>
    </source>
</evidence>
<feature type="domain" description="Response regulatory" evidence="10">
    <location>
        <begin position="1341"/>
        <end position="1461"/>
    </location>
</feature>
<evidence type="ECO:0000256" key="4">
    <source>
        <dbReference type="ARBA" id="ARBA00022679"/>
    </source>
</evidence>
<evidence type="ECO:0000256" key="8">
    <source>
        <dbReference type="SAM" id="Phobius"/>
    </source>
</evidence>
<dbReference type="Gene3D" id="3.30.565.10">
    <property type="entry name" value="Histidine kinase-like ATPase, C-terminal domain"/>
    <property type="match status" value="2"/>
</dbReference>
<sequence>MPEDGRAQRETPRPSPRSLQPEQTEAASGEQQVLPPQASSSSEAAFAKAANSFLEEQAKKLRMQPITLAFRSSVLESQYLADDAKQRWPVLIFIFCFDVSCYMFRAGAKLWLAKQGFSAMLRDISPQLANMVFLYLVMGFLNHRSRQMGKQGQALRVYQEEFLLVGTMALAIVNLLVTLSRDTAQDYVYAAFFLICTTFFLKVRWLIGTMVMSVPVILVHVWTYWERESLRDLEGAIMPSDAPIHITVSWAVGALMSFLADTYRRQMFVNHKLAATAAEKELRETQARMAAQHELAQAQAQAQQRALTVAREKAANEAKSEFMSLMCHEVRTPLNGCLASAEMLLDTALEEEQRDLAKTIRVSGSILLSTVSNFLDFFKMEAGKHLDVVRTEIDVKELVDDVHCIIEAMVGRNTSVSLLDPNIKGVPGVVMGDSDRLRGILLNLYTNAAKFTKQGFIGLRGSSSSSRRQPALASVHEERKDLVPDNREAVAEILKASLEGPPREGRPSTDFAGAIEAVSQFQNDSGASSTAALAPDPSSASSSSRGLSSRSSFYAPTTGSRRSGSSSSSAPSSGTGGKAHQVQEALNTFKQTQQSAPASRTSTSQSDRSASGSGLSLNPAATLSGQSMSQPQSDAPTGNLKAASSSSFNPAAAVESARKAAESLGPISDLSQRLASSTDLQSGLESEQASGPPSSRQQHLSPFVQQSLKAWQEVQDGAEAHPGLSRWPKEHAASAKRQDATAAAGGPVPPKRNFVKAHNAHERAADKTASALAPATPTQSPAHAPQDGRGDCSSVQVHRKSTSSLQESSITSGSSSCDEGSNQPDGLLHPLKSQRIPSMVRRDPKTGSGWCGVISKPHRNKLNRTRTAESSARMGTFSGKWLIFEVADTGVGVGEEGLRALFKEFIQGTSDEMRRPRSRGGTGLGLSICSKQVAVLGGQIGALSRPSTGSIFWVKIPLYVPASQDSPPPSELRRTASWGSRDAFSDGHIRRGQQQLDLTSLKGSSHTRTATTRGAALRKFHQSSMNAAMTRAITRGSLDSAAPAEAPSDLADEAQALDWQWRSRSAPELSPRTGWLTPQASAAAGGTQPQLQNDIDMVTRQSWVSSRSSSSSFESAYGTHKWVDALCLPENMEGLPQGLQDQRQAAIDSLRASLTEGIPPRSELPPVRTSVSLGTTAPPVPSSDKPPAEAAPPSGQNGRTVATPRGRVPLAGLDSIVNSSPGATQNGARSASGILPPRRSENMGRGPKGNDGPGKMHGMGRPAGSHMGGMNVPESIPEAGVAPSATDYSPRSNFRNPFGPDVETNGDEVEGAPPRKLLSRVRPSMEARRKRLDLSALQGRRVLLAEDNLINQTVAKKVLTSLGIACEVASDGQEAVEAVRKATQGPRMFDLVLMDMAMPVMGGVTATEVIRRQLRQEVPIIAMTANASDRDRDECLQAGMDGFLSKPVLKDRLAEAILLVLSGRANFQDHNTVALKTLDSLG</sequence>
<feature type="compositionally biased region" description="Low complexity" evidence="7">
    <location>
        <begin position="642"/>
        <end position="655"/>
    </location>
</feature>
<keyword evidence="12" id="KW-1185">Reference proteome</keyword>
<feature type="compositionally biased region" description="Low complexity" evidence="7">
    <location>
        <begin position="802"/>
        <end position="821"/>
    </location>
</feature>
<feature type="compositionally biased region" description="Polar residues" evidence="7">
    <location>
        <begin position="1216"/>
        <end position="1229"/>
    </location>
</feature>
<feature type="region of interest" description="Disordered" evidence="7">
    <location>
        <begin position="1155"/>
        <end position="1315"/>
    </location>
</feature>
<feature type="compositionally biased region" description="Basic and acidic residues" evidence="7">
    <location>
        <begin position="727"/>
        <end position="739"/>
    </location>
</feature>
<feature type="compositionally biased region" description="Low complexity" evidence="7">
    <location>
        <begin position="527"/>
        <end position="573"/>
    </location>
</feature>
<keyword evidence="4" id="KW-0808">Transferase</keyword>